<dbReference type="InterPro" id="IPR001123">
    <property type="entry name" value="LeuE-type"/>
</dbReference>
<dbReference type="Pfam" id="PF01810">
    <property type="entry name" value="LysE"/>
    <property type="match status" value="1"/>
</dbReference>
<dbReference type="OrthoDB" id="3175972at2"/>
<feature type="transmembrane region" description="Helical" evidence="6">
    <location>
        <begin position="107"/>
        <end position="132"/>
    </location>
</feature>
<feature type="transmembrane region" description="Helical" evidence="6">
    <location>
        <begin position="35"/>
        <end position="54"/>
    </location>
</feature>
<evidence type="ECO:0000256" key="4">
    <source>
        <dbReference type="ARBA" id="ARBA00022989"/>
    </source>
</evidence>
<dbReference type="EMBL" id="RDBE01000007">
    <property type="protein sequence ID" value="RLV49060.1"/>
    <property type="molecule type" value="Genomic_DNA"/>
</dbReference>
<name>A0A3L8P0U0_9ACTN</name>
<evidence type="ECO:0000313" key="7">
    <source>
        <dbReference type="EMBL" id="RLV49060.1"/>
    </source>
</evidence>
<proteinExistence type="predicted"/>
<evidence type="ECO:0000256" key="3">
    <source>
        <dbReference type="ARBA" id="ARBA00022692"/>
    </source>
</evidence>
<evidence type="ECO:0000256" key="6">
    <source>
        <dbReference type="SAM" id="Phobius"/>
    </source>
</evidence>
<accession>A0A3L8P0U0</accession>
<keyword evidence="5 6" id="KW-0472">Membrane</keyword>
<gene>
    <name evidence="7" type="ORF">D9V37_10815</name>
</gene>
<keyword evidence="3 6" id="KW-0812">Transmembrane</keyword>
<comment type="caution">
    <text evidence="7">The sequence shown here is derived from an EMBL/GenBank/DDBJ whole genome shotgun (WGS) entry which is preliminary data.</text>
</comment>
<organism evidence="7 8">
    <name type="scientific">Nocardioides mangrovicus</name>
    <dbReference type="NCBI Taxonomy" id="2478913"/>
    <lineage>
        <taxon>Bacteria</taxon>
        <taxon>Bacillati</taxon>
        <taxon>Actinomycetota</taxon>
        <taxon>Actinomycetes</taxon>
        <taxon>Propionibacteriales</taxon>
        <taxon>Nocardioidaceae</taxon>
        <taxon>Nocardioides</taxon>
    </lineage>
</organism>
<dbReference type="Proteomes" id="UP000281708">
    <property type="component" value="Unassembled WGS sequence"/>
</dbReference>
<evidence type="ECO:0000256" key="1">
    <source>
        <dbReference type="ARBA" id="ARBA00004651"/>
    </source>
</evidence>
<dbReference type="PANTHER" id="PTHR30086:SF14">
    <property type="entry name" value="HOMOSERINE_HOMOSERINE LACTONE EFFLUX PROTEIN"/>
    <property type="match status" value="1"/>
</dbReference>
<evidence type="ECO:0000256" key="5">
    <source>
        <dbReference type="ARBA" id="ARBA00023136"/>
    </source>
</evidence>
<keyword evidence="4 6" id="KW-1133">Transmembrane helix</keyword>
<feature type="transmembrane region" description="Helical" evidence="6">
    <location>
        <begin position="66"/>
        <end position="87"/>
    </location>
</feature>
<sequence>MGVAFFLTSFVIVATPGTGAVLTIAAGLRGGRRLSVITAFGCTLGIVPHLAAAMTGTAAMLRAGGLAFDVLKAAGLLYLLYMAWSTWHDNGALDLEATDPAPAWRTIGNAVLANLLNPKLTLFFFAFLPQFVDRAHGSPTTQMLAMSAAFMAMTFVVFTAYGLFASAMRTHVIGQPGLLRRIRRTFALGYLALGAKLATTHH</sequence>
<comment type="subcellular location">
    <subcellularLocation>
        <location evidence="1">Cell membrane</location>
        <topology evidence="1">Multi-pass membrane protein</topology>
    </subcellularLocation>
</comment>
<reference evidence="7 8" key="1">
    <citation type="submission" date="2018-10" db="EMBL/GenBank/DDBJ databases">
        <title>Marmoricola sp. 4Q3S-7 whole genome shotgun sequence.</title>
        <authorList>
            <person name="Li F."/>
        </authorList>
    </citation>
    <scope>NUCLEOTIDE SEQUENCE [LARGE SCALE GENOMIC DNA]</scope>
    <source>
        <strain evidence="7 8">4Q3S-7</strain>
    </source>
</reference>
<dbReference type="GO" id="GO:0042970">
    <property type="term" value="F:homoserine transmembrane transporter activity"/>
    <property type="evidence" value="ECO:0007669"/>
    <property type="project" value="TreeGrafter"/>
</dbReference>
<dbReference type="PANTHER" id="PTHR30086">
    <property type="entry name" value="ARGININE EXPORTER PROTEIN ARGO"/>
    <property type="match status" value="1"/>
</dbReference>
<protein>
    <submittedName>
        <fullName evidence="7">LysE family translocator</fullName>
    </submittedName>
</protein>
<evidence type="ECO:0000313" key="8">
    <source>
        <dbReference type="Proteomes" id="UP000281708"/>
    </source>
</evidence>
<dbReference type="RefSeq" id="WP_121806164.1">
    <property type="nucleotide sequence ID" value="NZ_RDBE01000007.1"/>
</dbReference>
<keyword evidence="2" id="KW-1003">Cell membrane</keyword>
<dbReference type="GO" id="GO:0005886">
    <property type="term" value="C:plasma membrane"/>
    <property type="evidence" value="ECO:0007669"/>
    <property type="project" value="UniProtKB-SubCell"/>
</dbReference>
<evidence type="ECO:0000256" key="2">
    <source>
        <dbReference type="ARBA" id="ARBA00022475"/>
    </source>
</evidence>
<keyword evidence="8" id="KW-1185">Reference proteome</keyword>
<feature type="transmembrane region" description="Helical" evidence="6">
    <location>
        <begin position="144"/>
        <end position="164"/>
    </location>
</feature>
<dbReference type="AlphaFoldDB" id="A0A3L8P0U0"/>